<accession>A0A1G7AKK1</accession>
<sequence>MAPAVIDGQAVGPRGHAVFTNFANLAGLPGIALPGRPSVSGLPIGFQLVGPTGADGLLCALAREWEAAEPWAAWQEG</sequence>
<protein>
    <submittedName>
        <fullName evidence="1">Amidase</fullName>
    </submittedName>
</protein>
<name>A0A1G7AKK1_9PROT</name>
<dbReference type="Proteomes" id="UP000198925">
    <property type="component" value="Unassembled WGS sequence"/>
</dbReference>
<dbReference type="InterPro" id="IPR036928">
    <property type="entry name" value="AS_sf"/>
</dbReference>
<evidence type="ECO:0000313" key="2">
    <source>
        <dbReference type="Proteomes" id="UP000198925"/>
    </source>
</evidence>
<dbReference type="STRING" id="938405.SAMN02927895_04783"/>
<dbReference type="AlphaFoldDB" id="A0A1G7AKK1"/>
<keyword evidence="2" id="KW-1185">Reference proteome</keyword>
<evidence type="ECO:0000313" key="1">
    <source>
        <dbReference type="EMBL" id="SDE15369.1"/>
    </source>
</evidence>
<reference evidence="1 2" key="1">
    <citation type="submission" date="2016-10" db="EMBL/GenBank/DDBJ databases">
        <authorList>
            <person name="de Groot N.N."/>
        </authorList>
    </citation>
    <scope>NUCLEOTIDE SEQUENCE [LARGE SCALE GENOMIC DNA]</scope>
    <source>
        <strain evidence="1 2">CPCC 100156</strain>
    </source>
</reference>
<dbReference type="Gene3D" id="3.90.1300.10">
    <property type="entry name" value="Amidase signature (AS) domain"/>
    <property type="match status" value="1"/>
</dbReference>
<gene>
    <name evidence="1" type="ORF">SAMN04487779_102039</name>
</gene>
<proteinExistence type="predicted"/>
<dbReference type="SUPFAM" id="SSF75304">
    <property type="entry name" value="Amidase signature (AS) enzymes"/>
    <property type="match status" value="1"/>
</dbReference>
<dbReference type="EMBL" id="FMZX01000020">
    <property type="protein sequence ID" value="SDE15369.1"/>
    <property type="molecule type" value="Genomic_DNA"/>
</dbReference>
<organism evidence="1 2">
    <name type="scientific">Belnapia rosea</name>
    <dbReference type="NCBI Taxonomy" id="938405"/>
    <lineage>
        <taxon>Bacteria</taxon>
        <taxon>Pseudomonadati</taxon>
        <taxon>Pseudomonadota</taxon>
        <taxon>Alphaproteobacteria</taxon>
        <taxon>Acetobacterales</taxon>
        <taxon>Roseomonadaceae</taxon>
        <taxon>Belnapia</taxon>
    </lineage>
</organism>